<sequence length="254" mass="26461">MRTDVTFEAAHQGVSEGEPHFLENPVQRAEDIKSAVSYLGTQQDVDPDHIGALDTPTGGGHAVVYATISDQPIGAVRTVSAACSGSPGATGSAAVRTRPSTAIPSPAPASCVRTRLSTSPSSSDTSCPRKPTRRRRTIAGRGTSTAAPHTMRTCGPRTRALRGVDQIGQYDSFANIGSLAPRPLLMIVGSEAATAHVSRMAVEQAGKSKELSWLDGASHCDLYGKDEHVSPALAQLTSFSGEHPTQPPVDGRAA</sequence>
<organism evidence="2 3">
    <name type="scientific">Streptomyces europaeiscabiei</name>
    <dbReference type="NCBI Taxonomy" id="146819"/>
    <lineage>
        <taxon>Bacteria</taxon>
        <taxon>Bacillati</taxon>
        <taxon>Actinomycetota</taxon>
        <taxon>Actinomycetes</taxon>
        <taxon>Kitasatosporales</taxon>
        <taxon>Streptomycetaceae</taxon>
        <taxon>Streptomyces</taxon>
    </lineage>
</organism>
<evidence type="ECO:0000313" key="2">
    <source>
        <dbReference type="EMBL" id="MDX3701239.1"/>
    </source>
</evidence>
<dbReference type="GO" id="GO:0016787">
    <property type="term" value="F:hydrolase activity"/>
    <property type="evidence" value="ECO:0007669"/>
    <property type="project" value="UniProtKB-KW"/>
</dbReference>
<feature type="region of interest" description="Disordered" evidence="1">
    <location>
        <begin position="85"/>
        <end position="150"/>
    </location>
</feature>
<proteinExistence type="predicted"/>
<dbReference type="EMBL" id="JARAYU010000004">
    <property type="protein sequence ID" value="MDX3701239.1"/>
    <property type="molecule type" value="Genomic_DNA"/>
</dbReference>
<dbReference type="PANTHER" id="PTHR47751">
    <property type="entry name" value="SUPERFAMILY HYDROLASE, PUTATIVE (AFU_ORTHOLOGUE AFUA_2G16580)-RELATED"/>
    <property type="match status" value="1"/>
</dbReference>
<dbReference type="RefSeq" id="WP_319062246.1">
    <property type="nucleotide sequence ID" value="NZ_JARAYT010000003.1"/>
</dbReference>
<reference evidence="2 3" key="1">
    <citation type="journal article" date="2023" name="Microb. Genom.">
        <title>Mesoterricola silvestris gen. nov., sp. nov., Mesoterricola sediminis sp. nov., Geothrix oryzae sp. nov., Geothrix edaphica sp. nov., Geothrix rubra sp. nov., and Geothrix limicola sp. nov., six novel members of Acidobacteriota isolated from soils.</title>
        <authorList>
            <person name="Weisberg A.J."/>
            <person name="Pearce E."/>
            <person name="Kramer C.G."/>
            <person name="Chang J.H."/>
            <person name="Clarke C.R."/>
        </authorList>
    </citation>
    <scope>NUCLEOTIDE SEQUENCE [LARGE SCALE GENOMIC DNA]</scope>
    <source>
        <strain evidence="2 3">ID09-01A</strain>
    </source>
</reference>
<dbReference type="InterPro" id="IPR029058">
    <property type="entry name" value="AB_hydrolase_fold"/>
</dbReference>
<dbReference type="InterPro" id="IPR051411">
    <property type="entry name" value="Polyketide_trans_af380"/>
</dbReference>
<evidence type="ECO:0000256" key="1">
    <source>
        <dbReference type="SAM" id="MobiDB-lite"/>
    </source>
</evidence>
<feature type="compositionally biased region" description="Low complexity" evidence="1">
    <location>
        <begin position="117"/>
        <end position="129"/>
    </location>
</feature>
<comment type="caution">
    <text evidence="2">The sequence shown here is derived from an EMBL/GenBank/DDBJ whole genome shotgun (WGS) entry which is preliminary data.</text>
</comment>
<gene>
    <name evidence="2" type="ORF">PV662_16005</name>
</gene>
<protein>
    <submittedName>
        <fullName evidence="2">Alpha/beta hydrolase</fullName>
    </submittedName>
</protein>
<name>A0ABU4NHW3_9ACTN</name>
<dbReference type="Gene3D" id="1.10.10.800">
    <property type="match status" value="1"/>
</dbReference>
<dbReference type="Gene3D" id="3.40.50.1820">
    <property type="entry name" value="alpha/beta hydrolase"/>
    <property type="match status" value="1"/>
</dbReference>
<dbReference type="Proteomes" id="UP001271274">
    <property type="component" value="Unassembled WGS sequence"/>
</dbReference>
<feature type="compositionally biased region" description="Low complexity" evidence="1">
    <location>
        <begin position="99"/>
        <end position="110"/>
    </location>
</feature>
<accession>A0ABU4NHW3</accession>
<keyword evidence="3" id="KW-1185">Reference proteome</keyword>
<dbReference type="PANTHER" id="PTHR47751:SF1">
    <property type="entry name" value="SUPERFAMILY HYDROLASE, PUTATIVE (AFU_ORTHOLOGUE AFUA_2G16580)-RELATED"/>
    <property type="match status" value="1"/>
</dbReference>
<evidence type="ECO:0000313" key="3">
    <source>
        <dbReference type="Proteomes" id="UP001271274"/>
    </source>
</evidence>
<dbReference type="SUPFAM" id="SSF53474">
    <property type="entry name" value="alpha/beta-Hydrolases"/>
    <property type="match status" value="1"/>
</dbReference>
<keyword evidence="2" id="KW-0378">Hydrolase</keyword>